<evidence type="ECO:0000256" key="2">
    <source>
        <dbReference type="SAM" id="Phobius"/>
    </source>
</evidence>
<feature type="transmembrane region" description="Helical" evidence="2">
    <location>
        <begin position="122"/>
        <end position="142"/>
    </location>
</feature>
<feature type="transmembrane region" description="Helical" evidence="2">
    <location>
        <begin position="406"/>
        <end position="428"/>
    </location>
</feature>
<feature type="compositionally biased region" description="Basic and acidic residues" evidence="1">
    <location>
        <begin position="46"/>
        <end position="64"/>
    </location>
</feature>
<feature type="region of interest" description="Disordered" evidence="1">
    <location>
        <begin position="366"/>
        <end position="388"/>
    </location>
</feature>
<feature type="compositionally biased region" description="Low complexity" evidence="1">
    <location>
        <begin position="225"/>
        <end position="244"/>
    </location>
</feature>
<feature type="compositionally biased region" description="Basic and acidic residues" evidence="1">
    <location>
        <begin position="376"/>
        <end position="388"/>
    </location>
</feature>
<accession>A0A7S0I9W6</accession>
<organism evidence="3">
    <name type="scientific">Micromonas pusilla</name>
    <name type="common">Picoplanktonic green alga</name>
    <name type="synonym">Chromulina pusilla</name>
    <dbReference type="NCBI Taxonomy" id="38833"/>
    <lineage>
        <taxon>Eukaryota</taxon>
        <taxon>Viridiplantae</taxon>
        <taxon>Chlorophyta</taxon>
        <taxon>Mamiellophyceae</taxon>
        <taxon>Mamiellales</taxon>
        <taxon>Mamiellaceae</taxon>
        <taxon>Micromonas</taxon>
    </lineage>
</organism>
<proteinExistence type="predicted"/>
<feature type="transmembrane region" description="Helical" evidence="2">
    <location>
        <begin position="304"/>
        <end position="324"/>
    </location>
</feature>
<name>A0A7S0I9W6_MICPS</name>
<feature type="compositionally biased region" description="Basic and acidic residues" evidence="1">
    <location>
        <begin position="158"/>
        <end position="173"/>
    </location>
</feature>
<reference evidence="3" key="1">
    <citation type="submission" date="2021-01" db="EMBL/GenBank/DDBJ databases">
        <authorList>
            <person name="Corre E."/>
            <person name="Pelletier E."/>
            <person name="Niang G."/>
            <person name="Scheremetjew M."/>
            <person name="Finn R."/>
            <person name="Kale V."/>
            <person name="Holt S."/>
            <person name="Cochrane G."/>
            <person name="Meng A."/>
            <person name="Brown T."/>
            <person name="Cohen L."/>
        </authorList>
    </citation>
    <scope>NUCLEOTIDE SEQUENCE</scope>
    <source>
        <strain evidence="3">CCMP1723</strain>
    </source>
</reference>
<feature type="transmembrane region" description="Helical" evidence="2">
    <location>
        <begin position="330"/>
        <end position="354"/>
    </location>
</feature>
<evidence type="ECO:0000256" key="1">
    <source>
        <dbReference type="SAM" id="MobiDB-lite"/>
    </source>
</evidence>
<evidence type="ECO:0000313" key="3">
    <source>
        <dbReference type="EMBL" id="CAD8515305.1"/>
    </source>
</evidence>
<feature type="compositionally biased region" description="Low complexity" evidence="1">
    <location>
        <begin position="174"/>
        <end position="198"/>
    </location>
</feature>
<keyword evidence="2" id="KW-0812">Transmembrane</keyword>
<sequence>MAGDISLTNTDTAGVVIFGLIMGALHVLMGADHLIALAVVASPDVPEREPRRDVESRGGHHRADGDDENRDAERDRPGLRRALRAGMLGVQWGIGHALGLALVCAVFFATRRRMNLDDFGNYADKAVGASMIALGLISLWHLRTWRTRRERERAHIVDERVAGAGDPEVHAEVPARCPSSRQPASPRQSASPSRQSSPHVALVLRAGSEEHAAAHDMRLPHIHVPAGSSPSSSSPAKPASGRAPVAAERFPSPGGDAPCELKIDGASVADASDADESRRVQTSPDDESTIPDESRRGWSMSIGLVHGVAGPSGILAVLPAVVLADAGKSAAYLVAFFAASATAMGAFAAIFGYVTDLAVRRQMDDGRDGCEEDVGEREGVGLDSRERRVGTRATDAATRVAMGLNLGAGVSAVAVGTSWLILSGLGLLGSL</sequence>
<feature type="region of interest" description="Disordered" evidence="1">
    <location>
        <begin position="222"/>
        <end position="294"/>
    </location>
</feature>
<dbReference type="AlphaFoldDB" id="A0A7S0I9W6"/>
<feature type="transmembrane region" description="Helical" evidence="2">
    <location>
        <begin position="15"/>
        <end position="41"/>
    </location>
</feature>
<feature type="region of interest" description="Disordered" evidence="1">
    <location>
        <begin position="46"/>
        <end position="76"/>
    </location>
</feature>
<dbReference type="EMBL" id="HBEQ01003543">
    <property type="protein sequence ID" value="CAD8515305.1"/>
    <property type="molecule type" value="Transcribed_RNA"/>
</dbReference>
<feature type="transmembrane region" description="Helical" evidence="2">
    <location>
        <begin position="90"/>
        <end position="110"/>
    </location>
</feature>
<dbReference type="PANTHER" id="PTHR33876:SF4">
    <property type="entry name" value="CHLOROPLAST PROTEIN FOR GROWTH AND FERTILITY 2"/>
    <property type="match status" value="1"/>
</dbReference>
<feature type="region of interest" description="Disordered" evidence="1">
    <location>
        <begin position="158"/>
        <end position="199"/>
    </location>
</feature>
<keyword evidence="2" id="KW-1133">Transmembrane helix</keyword>
<protein>
    <submittedName>
        <fullName evidence="3">Uncharacterized protein</fullName>
    </submittedName>
</protein>
<dbReference type="InterPro" id="IPR052776">
    <property type="entry name" value="Chloro_ReproSupport/MetalTrans"/>
</dbReference>
<keyword evidence="2" id="KW-0472">Membrane</keyword>
<gene>
    <name evidence="3" type="ORF">MCOM1403_LOCUS2730</name>
</gene>
<dbReference type="PANTHER" id="PTHR33876">
    <property type="entry name" value="UNNAMED PRODUCT"/>
    <property type="match status" value="1"/>
</dbReference>